<gene>
    <name evidence="11" type="ORF">DEW08_22525</name>
</gene>
<evidence type="ECO:0000256" key="2">
    <source>
        <dbReference type="ARBA" id="ARBA00012438"/>
    </source>
</evidence>
<dbReference type="InterPro" id="IPR036097">
    <property type="entry name" value="HisK_dim/P_sf"/>
</dbReference>
<dbReference type="SMART" id="SM00448">
    <property type="entry name" value="REC"/>
    <property type="match status" value="1"/>
</dbReference>
<dbReference type="OrthoDB" id="7267626at2"/>
<dbReference type="PROSITE" id="PS50109">
    <property type="entry name" value="HIS_KIN"/>
    <property type="match status" value="1"/>
</dbReference>
<dbReference type="Pfam" id="PF00512">
    <property type="entry name" value="HisKA"/>
    <property type="match status" value="1"/>
</dbReference>
<dbReference type="Pfam" id="PF02518">
    <property type="entry name" value="HATPase_c"/>
    <property type="match status" value="1"/>
</dbReference>
<feature type="coiled-coil region" evidence="7">
    <location>
        <begin position="297"/>
        <end position="345"/>
    </location>
</feature>
<dbReference type="Pfam" id="PF00072">
    <property type="entry name" value="Response_reg"/>
    <property type="match status" value="1"/>
</dbReference>
<dbReference type="Gene3D" id="3.30.565.10">
    <property type="entry name" value="Histidine kinase-like ATPase, C-terminal domain"/>
    <property type="match status" value="1"/>
</dbReference>
<dbReference type="Gene3D" id="3.30.450.20">
    <property type="entry name" value="PAS domain"/>
    <property type="match status" value="1"/>
</dbReference>
<dbReference type="GO" id="GO:0000155">
    <property type="term" value="F:phosphorelay sensor kinase activity"/>
    <property type="evidence" value="ECO:0007669"/>
    <property type="project" value="InterPro"/>
</dbReference>
<evidence type="ECO:0000256" key="7">
    <source>
        <dbReference type="SAM" id="Coils"/>
    </source>
</evidence>
<dbReference type="InterPro" id="IPR003594">
    <property type="entry name" value="HATPase_dom"/>
</dbReference>
<name>A0A2S2CWJ5_9PROT</name>
<evidence type="ECO:0000256" key="4">
    <source>
        <dbReference type="ARBA" id="ARBA00022679"/>
    </source>
</evidence>
<keyword evidence="8" id="KW-1133">Transmembrane helix</keyword>
<dbReference type="InterPro" id="IPR036890">
    <property type="entry name" value="HATPase_C_sf"/>
</dbReference>
<dbReference type="SMART" id="SM00387">
    <property type="entry name" value="HATPase_c"/>
    <property type="match status" value="1"/>
</dbReference>
<evidence type="ECO:0000313" key="11">
    <source>
        <dbReference type="EMBL" id="AWK88846.1"/>
    </source>
</evidence>
<keyword evidence="8" id="KW-0812">Transmembrane</keyword>
<dbReference type="GO" id="GO:0009927">
    <property type="term" value="F:histidine phosphotransfer kinase activity"/>
    <property type="evidence" value="ECO:0007669"/>
    <property type="project" value="TreeGrafter"/>
</dbReference>
<keyword evidence="7" id="KW-0175">Coiled coil</keyword>
<dbReference type="FunFam" id="3.30.565.10:FF:000049">
    <property type="entry name" value="Two-component sensor histidine kinase"/>
    <property type="match status" value="1"/>
</dbReference>
<dbReference type="InterPro" id="IPR003661">
    <property type="entry name" value="HisK_dim/P_dom"/>
</dbReference>
<dbReference type="PRINTS" id="PR00344">
    <property type="entry name" value="BCTRLSENSOR"/>
</dbReference>
<dbReference type="KEGG" id="azz:DEW08_22525"/>
<feature type="transmembrane region" description="Helical" evidence="8">
    <location>
        <begin position="16"/>
        <end position="38"/>
    </location>
</feature>
<feature type="modified residue" description="4-aspartylphosphate" evidence="6">
    <location>
        <position position="639"/>
    </location>
</feature>
<evidence type="ECO:0000256" key="1">
    <source>
        <dbReference type="ARBA" id="ARBA00000085"/>
    </source>
</evidence>
<proteinExistence type="predicted"/>
<dbReference type="InterPro" id="IPR005467">
    <property type="entry name" value="His_kinase_dom"/>
</dbReference>
<dbReference type="Gene3D" id="3.40.50.2300">
    <property type="match status" value="1"/>
</dbReference>
<keyword evidence="3 6" id="KW-0597">Phosphoprotein</keyword>
<sequence>MSRFPAHALVPTLKTVFAAGTILLGLLGVGAWGVMSLLDRFDTLHRAEQRVGEAARLLGGHVETVLEGASTTLLRLAILTEQERGIGILERPSVKAILAAGEFGVLSAVDPQGRPLAGAPPPLPPADMQALFDPAGSAPAGGAGTLITTAPVDGRTAVILARPLHGPSGATEGAVLLALPPDALSSVAGNLSMGPDVTAGLFRQDGRRLAGAGAATLGALPALVAGEETVLRDRVLEGRTVLVGLKQMRTVPVTVAVAVPHATILLSWHTRLQRGLGLVLLGLVALGAIAWIGFGSLRREEQARRALTNANAQLEQRVADRTADLRSLNHKLVRALAEKERANQAKARFLSAANHDLRQPFQALRLFHHLLMERLADPRDRSIGEKMGQALDSGENLLHALLEVATLDAGVVRPEVADVPIGPVLETVGAEFRAAAAEKGLEFRVLPCDATVRTDRALFTRMLRDLLRNAVTYTREGRIVLGCRRRGQWLRVEVWDTGSGIPTEHLDAIFEDFVQLGNPERDSRHGLGLGLSKVRRKAALLGHVVEVRSRYGQGSVFSITVPVSGAERRGEESAGTAGDAAGPAAPRLILVVEDDPVQRSGVTMLLESWGHQVMAAADGGAALDLLRASGKRPDVVVTDFRLPGSLTGVQVIRRVAEMTGGPVPAIVMTGDTAAERIREAAAAGCRLLHKPYPPDQLREALAALSVGPPGRPVHRQTAA</sequence>
<dbReference type="EMBL" id="CP029356">
    <property type="protein sequence ID" value="AWK88846.1"/>
    <property type="molecule type" value="Genomic_DNA"/>
</dbReference>
<accession>A0A2S2CWJ5</accession>
<keyword evidence="12" id="KW-1185">Reference proteome</keyword>
<feature type="domain" description="Response regulatory" evidence="10">
    <location>
        <begin position="588"/>
        <end position="705"/>
    </location>
</feature>
<reference evidence="12" key="1">
    <citation type="submission" date="2018-05" db="EMBL/GenBank/DDBJ databases">
        <title>Azospirillum thermophila sp. nov., a novel isolated from hot spring.</title>
        <authorList>
            <person name="Zhao Z."/>
        </authorList>
    </citation>
    <scope>NUCLEOTIDE SEQUENCE [LARGE SCALE GENOMIC DNA]</scope>
    <source>
        <strain evidence="12">CFH 70021</strain>
        <plasmid evidence="12">unnamed1</plasmid>
    </source>
</reference>
<geneLocation type="plasmid" evidence="11 12">
    <name>unnamed1</name>
</geneLocation>
<dbReference type="PANTHER" id="PTHR43047:SF9">
    <property type="entry name" value="HISTIDINE KINASE"/>
    <property type="match status" value="1"/>
</dbReference>
<dbReference type="InterPro" id="IPR011006">
    <property type="entry name" value="CheY-like_superfamily"/>
</dbReference>
<dbReference type="RefSeq" id="WP_109331536.1">
    <property type="nucleotide sequence ID" value="NZ_CP029356.1"/>
</dbReference>
<evidence type="ECO:0000313" key="12">
    <source>
        <dbReference type="Proteomes" id="UP000245629"/>
    </source>
</evidence>
<protein>
    <recommendedName>
        <fullName evidence="2">histidine kinase</fullName>
        <ecNumber evidence="2">2.7.13.3</ecNumber>
    </recommendedName>
</protein>
<dbReference type="SUPFAM" id="SSF55874">
    <property type="entry name" value="ATPase domain of HSP90 chaperone/DNA topoisomerase II/histidine kinase"/>
    <property type="match status" value="1"/>
</dbReference>
<dbReference type="Proteomes" id="UP000245629">
    <property type="component" value="Plasmid unnamed1"/>
</dbReference>
<dbReference type="CDD" id="cd00156">
    <property type="entry name" value="REC"/>
    <property type="match status" value="1"/>
</dbReference>
<evidence type="ECO:0000256" key="5">
    <source>
        <dbReference type="ARBA" id="ARBA00022777"/>
    </source>
</evidence>
<dbReference type="CDD" id="cd00082">
    <property type="entry name" value="HisKA"/>
    <property type="match status" value="1"/>
</dbReference>
<keyword evidence="4" id="KW-0808">Transferase</keyword>
<organism evidence="11 12">
    <name type="scientific">Azospirillum thermophilum</name>
    <dbReference type="NCBI Taxonomy" id="2202148"/>
    <lineage>
        <taxon>Bacteria</taxon>
        <taxon>Pseudomonadati</taxon>
        <taxon>Pseudomonadota</taxon>
        <taxon>Alphaproteobacteria</taxon>
        <taxon>Rhodospirillales</taxon>
        <taxon>Azospirillaceae</taxon>
        <taxon>Azospirillum</taxon>
    </lineage>
</organism>
<evidence type="ECO:0000259" key="9">
    <source>
        <dbReference type="PROSITE" id="PS50109"/>
    </source>
</evidence>
<evidence type="ECO:0000256" key="8">
    <source>
        <dbReference type="SAM" id="Phobius"/>
    </source>
</evidence>
<dbReference type="AlphaFoldDB" id="A0A2S2CWJ5"/>
<dbReference type="SUPFAM" id="SSF52172">
    <property type="entry name" value="CheY-like"/>
    <property type="match status" value="1"/>
</dbReference>
<dbReference type="SUPFAM" id="SSF47384">
    <property type="entry name" value="Homodimeric domain of signal transducing histidine kinase"/>
    <property type="match status" value="1"/>
</dbReference>
<evidence type="ECO:0000259" key="10">
    <source>
        <dbReference type="PROSITE" id="PS50110"/>
    </source>
</evidence>
<dbReference type="SMART" id="SM00388">
    <property type="entry name" value="HisKA"/>
    <property type="match status" value="1"/>
</dbReference>
<dbReference type="GO" id="GO:0005886">
    <property type="term" value="C:plasma membrane"/>
    <property type="evidence" value="ECO:0007669"/>
    <property type="project" value="TreeGrafter"/>
</dbReference>
<comment type="catalytic activity">
    <reaction evidence="1">
        <text>ATP + protein L-histidine = ADP + protein N-phospho-L-histidine.</text>
        <dbReference type="EC" id="2.7.13.3"/>
    </reaction>
</comment>
<keyword evidence="5 11" id="KW-0418">Kinase</keyword>
<dbReference type="PANTHER" id="PTHR43047">
    <property type="entry name" value="TWO-COMPONENT HISTIDINE PROTEIN KINASE"/>
    <property type="match status" value="1"/>
</dbReference>
<dbReference type="CDD" id="cd18773">
    <property type="entry name" value="PDC1_HK_sensor"/>
    <property type="match status" value="1"/>
</dbReference>
<feature type="domain" description="Histidine kinase" evidence="9">
    <location>
        <begin position="352"/>
        <end position="565"/>
    </location>
</feature>
<dbReference type="InterPro" id="IPR004358">
    <property type="entry name" value="Sig_transdc_His_kin-like_C"/>
</dbReference>
<evidence type="ECO:0000256" key="3">
    <source>
        <dbReference type="ARBA" id="ARBA00022553"/>
    </source>
</evidence>
<keyword evidence="8" id="KW-0472">Membrane</keyword>
<dbReference type="PROSITE" id="PS50110">
    <property type="entry name" value="RESPONSE_REGULATORY"/>
    <property type="match status" value="1"/>
</dbReference>
<dbReference type="Gene3D" id="1.10.287.130">
    <property type="match status" value="1"/>
</dbReference>
<keyword evidence="11" id="KW-0614">Plasmid</keyword>
<dbReference type="InterPro" id="IPR001789">
    <property type="entry name" value="Sig_transdc_resp-reg_receiver"/>
</dbReference>
<feature type="transmembrane region" description="Helical" evidence="8">
    <location>
        <begin position="251"/>
        <end position="269"/>
    </location>
</feature>
<evidence type="ECO:0000256" key="6">
    <source>
        <dbReference type="PROSITE-ProRule" id="PRU00169"/>
    </source>
</evidence>
<feature type="transmembrane region" description="Helical" evidence="8">
    <location>
        <begin position="275"/>
        <end position="297"/>
    </location>
</feature>
<dbReference type="EC" id="2.7.13.3" evidence="2"/>